<dbReference type="PANTHER" id="PTHR10277:SF9">
    <property type="entry name" value="2-ISOPROPYLMALATE SYNTHASE 1, CHLOROPLASTIC-RELATED"/>
    <property type="match status" value="1"/>
</dbReference>
<evidence type="ECO:0000256" key="4">
    <source>
        <dbReference type="ARBA" id="ARBA00018198"/>
    </source>
</evidence>
<feature type="binding site" evidence="11">
    <location>
        <position position="237"/>
    </location>
    <ligand>
        <name>Mn(2+)</name>
        <dbReference type="ChEBI" id="CHEBI:29035"/>
    </ligand>
</feature>
<evidence type="ECO:0000256" key="7">
    <source>
        <dbReference type="ARBA" id="ARBA00022679"/>
    </source>
</evidence>
<evidence type="ECO:0000256" key="1">
    <source>
        <dbReference type="ARBA" id="ARBA00004689"/>
    </source>
</evidence>
<dbReference type="GO" id="GO:0009098">
    <property type="term" value="P:L-leucine biosynthetic process"/>
    <property type="evidence" value="ECO:0007669"/>
    <property type="project" value="UniProtKB-UniRule"/>
</dbReference>
<dbReference type="GO" id="GO:0005737">
    <property type="term" value="C:cytoplasm"/>
    <property type="evidence" value="ECO:0007669"/>
    <property type="project" value="UniProtKB-UniRule"/>
</dbReference>
<dbReference type="EMBL" id="PEQY01000001">
    <property type="protein sequence ID" value="PIM79762.1"/>
    <property type="molecule type" value="Genomic_DNA"/>
</dbReference>
<comment type="catalytic activity">
    <reaction evidence="11">
        <text>3-methyl-2-oxobutanoate + acetyl-CoA + H2O = (2S)-2-isopropylmalate + CoA + H(+)</text>
        <dbReference type="Rhea" id="RHEA:21524"/>
        <dbReference type="ChEBI" id="CHEBI:1178"/>
        <dbReference type="ChEBI" id="CHEBI:11851"/>
        <dbReference type="ChEBI" id="CHEBI:15377"/>
        <dbReference type="ChEBI" id="CHEBI:15378"/>
        <dbReference type="ChEBI" id="CHEBI:57287"/>
        <dbReference type="ChEBI" id="CHEBI:57288"/>
        <dbReference type="EC" id="2.3.3.13"/>
    </reaction>
</comment>
<dbReference type="GO" id="GO:0003852">
    <property type="term" value="F:2-isopropylmalate synthase activity"/>
    <property type="evidence" value="ECO:0007669"/>
    <property type="project" value="UniProtKB-UniRule"/>
</dbReference>
<dbReference type="InterPro" id="IPR002034">
    <property type="entry name" value="AIPM/Hcit_synth_CS"/>
</dbReference>
<dbReference type="InterPro" id="IPR013785">
    <property type="entry name" value="Aldolase_TIM"/>
</dbReference>
<comment type="similarity">
    <text evidence="2 11">Belongs to the alpha-IPM synthase/homocitrate synthase family. LeuA type 1 subfamily.</text>
</comment>
<dbReference type="PROSITE" id="PS00816">
    <property type="entry name" value="AIPM_HOMOCIT_SYNTH_2"/>
    <property type="match status" value="1"/>
</dbReference>
<dbReference type="InterPro" id="IPR036230">
    <property type="entry name" value="LeuA_allosteric_dom_sf"/>
</dbReference>
<keyword evidence="11" id="KW-0963">Cytoplasm</keyword>
<dbReference type="AlphaFoldDB" id="A0A2G9EFV2"/>
<comment type="pathway">
    <text evidence="1 11">Amino-acid biosynthesis; L-leucine biosynthesis; L-leucine from 3-methyl-2-oxobutanoate: step 1/4.</text>
</comment>
<dbReference type="PROSITE" id="PS50991">
    <property type="entry name" value="PYR_CT"/>
    <property type="match status" value="1"/>
</dbReference>
<dbReference type="NCBIfam" id="TIGR00973">
    <property type="entry name" value="leuA_bact"/>
    <property type="match status" value="1"/>
</dbReference>
<evidence type="ECO:0000313" key="13">
    <source>
        <dbReference type="EMBL" id="PIM79762.1"/>
    </source>
</evidence>
<dbReference type="CDD" id="cd07940">
    <property type="entry name" value="DRE_TIM_IPMS"/>
    <property type="match status" value="1"/>
</dbReference>
<dbReference type="GO" id="GO:0003985">
    <property type="term" value="F:acetyl-CoA C-acetyltransferase activity"/>
    <property type="evidence" value="ECO:0007669"/>
    <property type="project" value="UniProtKB-UniRule"/>
</dbReference>
<dbReference type="NCBIfam" id="NF002086">
    <property type="entry name" value="PRK00915.1-3"/>
    <property type="match status" value="1"/>
</dbReference>
<organism evidence="13 14">
    <name type="scientific">Fusobacterium pseudoperiodonticum</name>
    <dbReference type="NCBI Taxonomy" id="2663009"/>
    <lineage>
        <taxon>Bacteria</taxon>
        <taxon>Fusobacteriati</taxon>
        <taxon>Fusobacteriota</taxon>
        <taxon>Fusobacteriia</taxon>
        <taxon>Fusobacteriales</taxon>
        <taxon>Fusobacteriaceae</taxon>
        <taxon>Fusobacterium</taxon>
    </lineage>
</organism>
<dbReference type="GeneID" id="93327775"/>
<feature type="binding site" evidence="11">
    <location>
        <position position="13"/>
    </location>
    <ligand>
        <name>Mn(2+)</name>
        <dbReference type="ChEBI" id="CHEBI:29035"/>
    </ligand>
</feature>
<proteinExistence type="inferred from homology"/>
<feature type="binding site" evidence="11">
    <location>
        <position position="201"/>
    </location>
    <ligand>
        <name>Mn(2+)</name>
        <dbReference type="ChEBI" id="CHEBI:29035"/>
    </ligand>
</feature>
<evidence type="ECO:0000259" key="12">
    <source>
        <dbReference type="PROSITE" id="PS50991"/>
    </source>
</evidence>
<keyword evidence="9 11" id="KW-0464">Manganese</keyword>
<feature type="domain" description="Pyruvate carboxyltransferase" evidence="12">
    <location>
        <begin position="4"/>
        <end position="267"/>
    </location>
</feature>
<evidence type="ECO:0000256" key="6">
    <source>
        <dbReference type="ARBA" id="ARBA00022605"/>
    </source>
</evidence>
<dbReference type="RefSeq" id="WP_099958457.1">
    <property type="nucleotide sequence ID" value="NZ_PEQY01000001.1"/>
</dbReference>
<dbReference type="GO" id="GO:0030145">
    <property type="term" value="F:manganese ion binding"/>
    <property type="evidence" value="ECO:0007669"/>
    <property type="project" value="UniProtKB-UniRule"/>
</dbReference>
<dbReference type="FunFam" id="3.20.20.70:FF:000010">
    <property type="entry name" value="2-isopropylmalate synthase"/>
    <property type="match status" value="1"/>
</dbReference>
<comment type="cofactor">
    <cofactor evidence="11">
        <name>Mn(2+)</name>
        <dbReference type="ChEBI" id="CHEBI:29035"/>
    </cofactor>
</comment>
<feature type="binding site" evidence="11">
    <location>
        <position position="203"/>
    </location>
    <ligand>
        <name>Mn(2+)</name>
        <dbReference type="ChEBI" id="CHEBI:29035"/>
    </ligand>
</feature>
<dbReference type="InterPro" id="IPR054691">
    <property type="entry name" value="LeuA/HCS_post-cat"/>
</dbReference>
<sequence length="502" mass="55608">MKCIKIFDTTLRDGEQTPRVNLNAKEKLRIAKQLEALGVDIIEAGFAAASPGDFEAIELIAQNIKNSTVTSLARAVKSDIEMAAKAIKKANKARIHTFIATSPIHREFKLKMSKEEILKTVDEMVRYVRTFTNDIEFSAEDAMRTEKEYLVEVYETAIKAGATTINIPDTVGYRTPQEMYDTVKYLKENIKGIENIDISVHCHNDLGLAVANSIAAVQAGATQIECTINGIGERAGNTSLEEVVMLFKTRRDLFADFITNIDTKQIYPTSKLVSLLTGVTTQPNKAIVGANAFSHESGIHQHGVLANPETYEIIKPEVVGRNVDSLVLGKLSGKHAFVDKLNSLGFSGFDDKKIEELFANFKNLADKKKYVLDEDIISLISGDAAEVKGRFSLEHFEIIRTDIKAKAEIIMYVDGEKDVSSSYGSGPVDAAYKAINRLLNDNFVLEEYKLESITGDTDAQAQVVVIIEKDNKRHIGRAQSTDIVESSIKAYINALNRLYKED</sequence>
<keyword evidence="10 11" id="KW-0100">Branched-chain amino acid biosynthesis</keyword>
<evidence type="ECO:0000256" key="9">
    <source>
        <dbReference type="ARBA" id="ARBA00023211"/>
    </source>
</evidence>
<evidence type="ECO:0000313" key="14">
    <source>
        <dbReference type="Proteomes" id="UP000229011"/>
    </source>
</evidence>
<protein>
    <recommendedName>
        <fullName evidence="4 11">2-isopropylmalate synthase</fullName>
        <ecNumber evidence="3 11">2.3.3.13</ecNumber>
    </recommendedName>
    <alternativeName>
        <fullName evidence="11">Alpha-IPM synthase</fullName>
    </alternativeName>
    <alternativeName>
        <fullName evidence="11">Alpha-isopropylmalate synthase</fullName>
    </alternativeName>
</protein>
<dbReference type="SUPFAM" id="SSF51569">
    <property type="entry name" value="Aldolase"/>
    <property type="match status" value="1"/>
</dbReference>
<dbReference type="InterPro" id="IPR050073">
    <property type="entry name" value="2-IPM_HCS-like"/>
</dbReference>
<dbReference type="UniPathway" id="UPA00048">
    <property type="reaction ID" value="UER00070"/>
</dbReference>
<dbReference type="NCBIfam" id="NF002085">
    <property type="entry name" value="PRK00915.1-2"/>
    <property type="match status" value="1"/>
</dbReference>
<comment type="function">
    <text evidence="11">Catalyzes the condensation of the acetyl group of acetyl-CoA with 3-methyl-2-oxobutanoate (2-ketoisovalerate) to form 3-carboxy-3-hydroxy-4-methylpentanoate (2-isopropylmalate).</text>
</comment>
<comment type="subunit">
    <text evidence="11">Homodimer.</text>
</comment>
<reference evidence="13 14" key="1">
    <citation type="submission" date="2017-11" db="EMBL/GenBank/DDBJ databases">
        <title>Genome sequencing of Fusobacterium periodonticum KCOM 1259.</title>
        <authorList>
            <person name="Kook J.-K."/>
            <person name="Park S.-N."/>
            <person name="Lim Y.K."/>
        </authorList>
    </citation>
    <scope>NUCLEOTIDE SEQUENCE [LARGE SCALE GENOMIC DNA]</scope>
    <source>
        <strain evidence="13 14">KCOM 1259</strain>
    </source>
</reference>
<dbReference type="PANTHER" id="PTHR10277">
    <property type="entry name" value="HOMOCITRATE SYNTHASE-RELATED"/>
    <property type="match status" value="1"/>
</dbReference>
<comment type="caution">
    <text evidence="13">The sequence shown here is derived from an EMBL/GenBank/DDBJ whole genome shotgun (WGS) entry which is preliminary data.</text>
</comment>
<keyword evidence="7 11" id="KW-0808">Transferase</keyword>
<keyword evidence="5 11" id="KW-0432">Leucine biosynthesis</keyword>
<accession>A0A2G9EFV2</accession>
<keyword evidence="8 11" id="KW-0479">Metal-binding</keyword>
<gene>
    <name evidence="11" type="primary">leuA</name>
    <name evidence="13" type="ORF">CTM71_04855</name>
</gene>
<dbReference type="SUPFAM" id="SSF110921">
    <property type="entry name" value="2-isopropylmalate synthase LeuA, allosteric (dimerisation) domain"/>
    <property type="match status" value="1"/>
</dbReference>
<dbReference type="EC" id="2.3.3.13" evidence="3 11"/>
<dbReference type="InterPro" id="IPR005671">
    <property type="entry name" value="LeuA_bact_synth"/>
</dbReference>
<evidence type="ECO:0000256" key="5">
    <source>
        <dbReference type="ARBA" id="ARBA00022430"/>
    </source>
</evidence>
<dbReference type="FunFam" id="1.10.238.260:FF:000001">
    <property type="entry name" value="2-isopropylmalate synthase"/>
    <property type="match status" value="1"/>
</dbReference>
<evidence type="ECO:0000256" key="8">
    <source>
        <dbReference type="ARBA" id="ARBA00022723"/>
    </source>
</evidence>
<dbReference type="Pfam" id="PF00682">
    <property type="entry name" value="HMGL-like"/>
    <property type="match status" value="1"/>
</dbReference>
<dbReference type="InterPro" id="IPR000891">
    <property type="entry name" value="PYR_CT"/>
</dbReference>
<evidence type="ECO:0000256" key="11">
    <source>
        <dbReference type="HAMAP-Rule" id="MF_01025"/>
    </source>
</evidence>
<dbReference type="InterPro" id="IPR013709">
    <property type="entry name" value="2-isopropylmalate_synth_dimer"/>
</dbReference>
<dbReference type="Pfam" id="PF22617">
    <property type="entry name" value="HCS_D2"/>
    <property type="match status" value="1"/>
</dbReference>
<dbReference type="Gene3D" id="3.20.20.70">
    <property type="entry name" value="Aldolase class I"/>
    <property type="match status" value="1"/>
</dbReference>
<name>A0A2G9EFV2_9FUSO</name>
<keyword evidence="6 11" id="KW-0028">Amino-acid biosynthesis</keyword>
<evidence type="ECO:0000256" key="2">
    <source>
        <dbReference type="ARBA" id="ARBA00009396"/>
    </source>
</evidence>
<dbReference type="HAMAP" id="MF_01025">
    <property type="entry name" value="LeuA_type1"/>
    <property type="match status" value="1"/>
</dbReference>
<dbReference type="PROSITE" id="PS00815">
    <property type="entry name" value="AIPM_HOMOCIT_SYNTH_1"/>
    <property type="match status" value="1"/>
</dbReference>
<evidence type="ECO:0000256" key="10">
    <source>
        <dbReference type="ARBA" id="ARBA00023304"/>
    </source>
</evidence>
<feature type="region of interest" description="Regulatory domain" evidence="11">
    <location>
        <begin position="392"/>
        <end position="502"/>
    </location>
</feature>
<evidence type="ECO:0000256" key="3">
    <source>
        <dbReference type="ARBA" id="ARBA00012973"/>
    </source>
</evidence>
<dbReference type="Pfam" id="PF08502">
    <property type="entry name" value="LeuA_dimer"/>
    <property type="match status" value="1"/>
</dbReference>
<dbReference type="Gene3D" id="1.10.238.260">
    <property type="match status" value="1"/>
</dbReference>
<dbReference type="Proteomes" id="UP000229011">
    <property type="component" value="Unassembled WGS sequence"/>
</dbReference>
<dbReference type="SMART" id="SM00917">
    <property type="entry name" value="LeuA_dimer"/>
    <property type="match status" value="1"/>
</dbReference>
<dbReference type="Gene3D" id="3.30.160.270">
    <property type="match status" value="1"/>
</dbReference>